<protein>
    <submittedName>
        <fullName evidence="1">Uncharacterized protein</fullName>
    </submittedName>
</protein>
<dbReference type="AlphaFoldDB" id="A0AA90P5L1"/>
<reference evidence="1" key="1">
    <citation type="submission" date="2023-07" db="EMBL/GenBank/DDBJ databases">
        <title>Murine gut Bacillus species.</title>
        <authorList>
            <person name="Gutman E."/>
            <person name="Hashuel R."/>
            <person name="Litvak Y."/>
        </authorList>
    </citation>
    <scope>NUCLEOTIDE SEQUENCE</scope>
    <source>
        <strain evidence="1">RU283</strain>
    </source>
</reference>
<dbReference type="RefSeq" id="WP_305163012.1">
    <property type="nucleotide sequence ID" value="NZ_JAUUTP010000062.1"/>
</dbReference>
<evidence type="ECO:0000313" key="2">
    <source>
        <dbReference type="Proteomes" id="UP001178277"/>
    </source>
</evidence>
<organism evidence="1 2">
    <name type="scientific">Peribacillus simplex</name>
    <dbReference type="NCBI Taxonomy" id="1478"/>
    <lineage>
        <taxon>Bacteria</taxon>
        <taxon>Bacillati</taxon>
        <taxon>Bacillota</taxon>
        <taxon>Bacilli</taxon>
        <taxon>Bacillales</taxon>
        <taxon>Bacillaceae</taxon>
        <taxon>Peribacillus</taxon>
    </lineage>
</organism>
<dbReference type="EMBL" id="JAUUTP010000062">
    <property type="protein sequence ID" value="MDP1422030.1"/>
    <property type="molecule type" value="Genomic_DNA"/>
</dbReference>
<dbReference type="Proteomes" id="UP001178277">
    <property type="component" value="Unassembled WGS sequence"/>
</dbReference>
<sequence length="77" mass="8796">MNKRRLLAVLLKLIGASVLFTCKRMILVPYPNFPFHSIPIFNVIFILDSSDLQSDECIGTLKVDCGANLVRPVHYYR</sequence>
<gene>
    <name evidence="1" type="ORF">Q8G35_27670</name>
</gene>
<comment type="caution">
    <text evidence="1">The sequence shown here is derived from an EMBL/GenBank/DDBJ whole genome shotgun (WGS) entry which is preliminary data.</text>
</comment>
<proteinExistence type="predicted"/>
<accession>A0AA90P5L1</accession>
<name>A0AA90P5L1_9BACI</name>
<evidence type="ECO:0000313" key="1">
    <source>
        <dbReference type="EMBL" id="MDP1422030.1"/>
    </source>
</evidence>